<keyword evidence="2" id="KW-0472">Membrane</keyword>
<keyword evidence="2" id="KW-0812">Transmembrane</keyword>
<evidence type="ECO:0000259" key="3">
    <source>
        <dbReference type="Pfam" id="PF13717"/>
    </source>
</evidence>
<evidence type="ECO:0000313" key="5">
    <source>
        <dbReference type="Proteomes" id="UP000321249"/>
    </source>
</evidence>
<reference evidence="4 5" key="1">
    <citation type="journal article" date="2015" name="J. Microbiol.">
        <title>Sphingosinicella ginsenosidimutans sp. nov., with ginsenoside converting activity.</title>
        <authorList>
            <person name="Kim J.K."/>
            <person name="Kang M.S."/>
            <person name="Park S.C."/>
            <person name="Kim K.M."/>
            <person name="Choi K."/>
            <person name="Yoon M.H."/>
            <person name="Im W.T."/>
        </authorList>
    </citation>
    <scope>NUCLEOTIDE SEQUENCE [LARGE SCALE GENOMIC DNA]</scope>
    <source>
        <strain evidence="4 5">BS-11</strain>
    </source>
</reference>
<feature type="region of interest" description="Disordered" evidence="1">
    <location>
        <begin position="42"/>
        <end position="88"/>
    </location>
</feature>
<feature type="transmembrane region" description="Helical" evidence="2">
    <location>
        <begin position="95"/>
        <end position="118"/>
    </location>
</feature>
<protein>
    <submittedName>
        <fullName evidence="4">DUF3426 domain-containing protein</fullName>
    </submittedName>
</protein>
<dbReference type="Pfam" id="PF13717">
    <property type="entry name" value="Zn_ribbon_4"/>
    <property type="match status" value="1"/>
</dbReference>
<proteinExistence type="predicted"/>
<sequence length="225" mass="23651">MILSCPSCQTRYVVPDSAIGPAGRKVRCAGCRHSWFQEGVAPARPAIAEPEDDGGPAPGEEAAPPPPVAFAPGAEESGESSFLNPRPRRNPARRWTIAAIAFALVVTGAALAISYFGLPVFAERLLPVQDADALGISGTATPSQLASGNTLLEVQGEIVNRTGETQRVPQIRAQLKDAAGRIVYSWSIAPPVAELGPHARATFNNANVDVPREGRNLILSFAPLS</sequence>
<dbReference type="EMBL" id="VOQQ01000001">
    <property type="protein sequence ID" value="TXC63323.1"/>
    <property type="molecule type" value="Genomic_DNA"/>
</dbReference>
<accession>A0A5C6TSG7</accession>
<keyword evidence="5" id="KW-1185">Reference proteome</keyword>
<evidence type="ECO:0000256" key="1">
    <source>
        <dbReference type="SAM" id="MobiDB-lite"/>
    </source>
</evidence>
<dbReference type="AlphaFoldDB" id="A0A5C6TSG7"/>
<dbReference type="NCBIfam" id="TIGR02098">
    <property type="entry name" value="MJ0042_CXXC"/>
    <property type="match status" value="1"/>
</dbReference>
<dbReference type="Proteomes" id="UP000321249">
    <property type="component" value="Unassembled WGS sequence"/>
</dbReference>
<keyword evidence="2" id="KW-1133">Transmembrane helix</keyword>
<dbReference type="InterPro" id="IPR011723">
    <property type="entry name" value="Znf/thioredoxin_put"/>
</dbReference>
<comment type="caution">
    <text evidence="4">The sequence shown here is derived from an EMBL/GenBank/DDBJ whole genome shotgun (WGS) entry which is preliminary data.</text>
</comment>
<gene>
    <name evidence="4" type="ORF">FRZ32_06400</name>
</gene>
<dbReference type="OrthoDB" id="7159357at2"/>
<dbReference type="RefSeq" id="WP_147042733.1">
    <property type="nucleotide sequence ID" value="NZ_BAABIR010000003.1"/>
</dbReference>
<name>A0A5C6TSG7_9SPHN</name>
<organism evidence="4 5">
    <name type="scientific">Allosphingosinicella ginsenosidimutans</name>
    <dbReference type="NCBI Taxonomy" id="1176539"/>
    <lineage>
        <taxon>Bacteria</taxon>
        <taxon>Pseudomonadati</taxon>
        <taxon>Pseudomonadota</taxon>
        <taxon>Alphaproteobacteria</taxon>
        <taxon>Sphingomonadales</taxon>
        <taxon>Sphingomonadaceae</taxon>
        <taxon>Allosphingosinicella</taxon>
    </lineage>
</organism>
<evidence type="ECO:0000256" key="2">
    <source>
        <dbReference type="SAM" id="Phobius"/>
    </source>
</evidence>
<evidence type="ECO:0000313" key="4">
    <source>
        <dbReference type="EMBL" id="TXC63323.1"/>
    </source>
</evidence>
<feature type="domain" description="Zinc finger/thioredoxin putative" evidence="3">
    <location>
        <begin position="1"/>
        <end position="36"/>
    </location>
</feature>